<evidence type="ECO:0000256" key="5">
    <source>
        <dbReference type="ARBA" id="ARBA00022989"/>
    </source>
</evidence>
<feature type="transmembrane region" description="Helical" evidence="7">
    <location>
        <begin position="116"/>
        <end position="140"/>
    </location>
</feature>
<accession>A0ABW8MI87</accession>
<dbReference type="PANTHER" id="PTHR30151">
    <property type="entry name" value="ALKANE SULFONATE ABC TRANSPORTER-RELATED, MEMBRANE SUBUNIT"/>
    <property type="match status" value="1"/>
</dbReference>
<evidence type="ECO:0000256" key="3">
    <source>
        <dbReference type="ARBA" id="ARBA00022475"/>
    </source>
</evidence>
<feature type="transmembrane region" description="Helical" evidence="7">
    <location>
        <begin position="244"/>
        <end position="266"/>
    </location>
</feature>
<gene>
    <name evidence="9" type="ORF">ABH943_001747</name>
</gene>
<reference evidence="9 10" key="1">
    <citation type="submission" date="2024-10" db="EMBL/GenBank/DDBJ databases">
        <authorList>
            <person name="Deangelis K."/>
            <person name="Huntemann M."/>
            <person name="Clum A."/>
            <person name="Wang J."/>
            <person name="Palaniappan K."/>
            <person name="Ritter S."/>
            <person name="Chen I.-M."/>
            <person name="Stamatis D."/>
            <person name="Reddy T."/>
            <person name="O'Malley R."/>
            <person name="Daum C."/>
            <person name="Ng V."/>
            <person name="Ivanova N."/>
            <person name="Kyrpides N."/>
            <person name="Woyke T."/>
        </authorList>
    </citation>
    <scope>NUCLEOTIDE SEQUENCE [LARGE SCALE GENOMIC DNA]</scope>
    <source>
        <strain evidence="9 10">GAS97</strain>
    </source>
</reference>
<evidence type="ECO:0000256" key="2">
    <source>
        <dbReference type="ARBA" id="ARBA00022448"/>
    </source>
</evidence>
<dbReference type="PANTHER" id="PTHR30151:SF20">
    <property type="entry name" value="ABC TRANSPORTER PERMEASE PROTEIN HI_0355-RELATED"/>
    <property type="match status" value="1"/>
</dbReference>
<evidence type="ECO:0000256" key="4">
    <source>
        <dbReference type="ARBA" id="ARBA00022692"/>
    </source>
</evidence>
<feature type="transmembrane region" description="Helical" evidence="7">
    <location>
        <begin position="201"/>
        <end position="224"/>
    </location>
</feature>
<feature type="domain" description="ABC transmembrane type-1" evidence="8">
    <location>
        <begin position="79"/>
        <end position="267"/>
    </location>
</feature>
<comment type="subcellular location">
    <subcellularLocation>
        <location evidence="1 7">Cell membrane</location>
        <topology evidence="1 7">Multi-pass membrane protein</topology>
    </subcellularLocation>
</comment>
<name>A0ABW8MI87_9BURK</name>
<evidence type="ECO:0000256" key="6">
    <source>
        <dbReference type="ARBA" id="ARBA00023136"/>
    </source>
</evidence>
<dbReference type="Gene3D" id="1.10.3720.10">
    <property type="entry name" value="MetI-like"/>
    <property type="match status" value="1"/>
</dbReference>
<comment type="caution">
    <text evidence="9">The sequence shown here is derived from an EMBL/GenBank/DDBJ whole genome shotgun (WGS) entry which is preliminary data.</text>
</comment>
<organism evidence="9 10">
    <name type="scientific">Caballeronia udeis</name>
    <dbReference type="NCBI Taxonomy" id="1232866"/>
    <lineage>
        <taxon>Bacteria</taxon>
        <taxon>Pseudomonadati</taxon>
        <taxon>Pseudomonadota</taxon>
        <taxon>Betaproteobacteria</taxon>
        <taxon>Burkholderiales</taxon>
        <taxon>Burkholderiaceae</taxon>
        <taxon>Caballeronia</taxon>
    </lineage>
</organism>
<evidence type="ECO:0000313" key="10">
    <source>
        <dbReference type="Proteomes" id="UP001620514"/>
    </source>
</evidence>
<keyword evidence="4 7" id="KW-0812">Transmembrane</keyword>
<comment type="similarity">
    <text evidence="7">Belongs to the binding-protein-dependent transport system permease family.</text>
</comment>
<dbReference type="SUPFAM" id="SSF161098">
    <property type="entry name" value="MetI-like"/>
    <property type="match status" value="1"/>
</dbReference>
<evidence type="ECO:0000256" key="1">
    <source>
        <dbReference type="ARBA" id="ARBA00004651"/>
    </source>
</evidence>
<evidence type="ECO:0000259" key="8">
    <source>
        <dbReference type="PROSITE" id="PS50928"/>
    </source>
</evidence>
<dbReference type="RefSeq" id="WP_404605698.1">
    <property type="nucleotide sequence ID" value="NZ_JBIYDN010000004.1"/>
</dbReference>
<sequence>MDACSTPMNAPAASLAIDEARYLAEQRRLALQRRMLPVLGIVGLLIAWWAVIAGFNIKPFIAPSPLLVMQTIIQKRDLLLQNLGVTALEALFGFILGNLAAILVASVFVHSKILQWIFLPIAVAINAIPVVAKAPILVLIMGNGMAPKITIAAMVCFFPTLINTVRGLEAVNPQIMDLMRILSATRTQVYFKLRLFSALPYLFSALRIAASMCVIGAIVGEWIGSTQGIGAQIIQATYNYDSPLLYAAIVMSAFLSGLFYVVIALLEKRIVKWSASH</sequence>
<keyword evidence="10" id="KW-1185">Reference proteome</keyword>
<dbReference type="InterPro" id="IPR000515">
    <property type="entry name" value="MetI-like"/>
</dbReference>
<feature type="transmembrane region" description="Helical" evidence="7">
    <location>
        <begin position="36"/>
        <end position="57"/>
    </location>
</feature>
<keyword evidence="2 7" id="KW-0813">Transport</keyword>
<proteinExistence type="inferred from homology"/>
<feature type="transmembrane region" description="Helical" evidence="7">
    <location>
        <begin position="146"/>
        <end position="165"/>
    </location>
</feature>
<feature type="transmembrane region" description="Helical" evidence="7">
    <location>
        <begin position="90"/>
        <end position="109"/>
    </location>
</feature>
<dbReference type="Proteomes" id="UP001620514">
    <property type="component" value="Unassembled WGS sequence"/>
</dbReference>
<dbReference type="InterPro" id="IPR035906">
    <property type="entry name" value="MetI-like_sf"/>
</dbReference>
<protein>
    <submittedName>
        <fullName evidence="9">NitT/TauT family transport system permease protein</fullName>
    </submittedName>
</protein>
<keyword evidence="3" id="KW-1003">Cell membrane</keyword>
<evidence type="ECO:0000256" key="7">
    <source>
        <dbReference type="RuleBase" id="RU363032"/>
    </source>
</evidence>
<evidence type="ECO:0000313" key="9">
    <source>
        <dbReference type="EMBL" id="MFK4441732.1"/>
    </source>
</evidence>
<dbReference type="PROSITE" id="PS50928">
    <property type="entry name" value="ABC_TM1"/>
    <property type="match status" value="1"/>
</dbReference>
<keyword evidence="5 7" id="KW-1133">Transmembrane helix</keyword>
<keyword evidence="6 7" id="KW-0472">Membrane</keyword>
<dbReference type="Pfam" id="PF00528">
    <property type="entry name" value="BPD_transp_1"/>
    <property type="match status" value="1"/>
</dbReference>
<reference evidence="9 10" key="2">
    <citation type="submission" date="2024-11" db="EMBL/GenBank/DDBJ databases">
        <title>Using genomics to understand microbial adaptation to soil warming.</title>
        <authorList>
            <person name="Deangelis K.M. PhD."/>
        </authorList>
    </citation>
    <scope>NUCLEOTIDE SEQUENCE [LARGE SCALE GENOMIC DNA]</scope>
    <source>
        <strain evidence="9 10">GAS97</strain>
    </source>
</reference>
<dbReference type="EMBL" id="JBIYDN010000004">
    <property type="protein sequence ID" value="MFK4441732.1"/>
    <property type="molecule type" value="Genomic_DNA"/>
</dbReference>